<name>A0ACB8YBT2_9ASTR</name>
<protein>
    <submittedName>
        <fullName evidence="1">Uncharacterized protein</fullName>
    </submittedName>
</protein>
<dbReference type="EMBL" id="CM042045">
    <property type="protein sequence ID" value="KAI3682823.1"/>
    <property type="molecule type" value="Genomic_DNA"/>
</dbReference>
<evidence type="ECO:0000313" key="2">
    <source>
        <dbReference type="Proteomes" id="UP001056120"/>
    </source>
</evidence>
<keyword evidence="2" id="KW-1185">Reference proteome</keyword>
<accession>A0ACB8YBT2</accession>
<reference evidence="2" key="1">
    <citation type="journal article" date="2022" name="Mol. Ecol. Resour.">
        <title>The genomes of chicory, endive, great burdock and yacon provide insights into Asteraceae palaeo-polyploidization history and plant inulin production.</title>
        <authorList>
            <person name="Fan W."/>
            <person name="Wang S."/>
            <person name="Wang H."/>
            <person name="Wang A."/>
            <person name="Jiang F."/>
            <person name="Liu H."/>
            <person name="Zhao H."/>
            <person name="Xu D."/>
            <person name="Zhang Y."/>
        </authorList>
    </citation>
    <scope>NUCLEOTIDE SEQUENCE [LARGE SCALE GENOMIC DNA]</scope>
    <source>
        <strain evidence="2">cv. Yunnan</strain>
    </source>
</reference>
<gene>
    <name evidence="1" type="ORF">L1987_83111</name>
</gene>
<evidence type="ECO:0000313" key="1">
    <source>
        <dbReference type="EMBL" id="KAI3682823.1"/>
    </source>
</evidence>
<comment type="caution">
    <text evidence="1">The sequence shown here is derived from an EMBL/GenBank/DDBJ whole genome shotgun (WGS) entry which is preliminary data.</text>
</comment>
<dbReference type="Proteomes" id="UP001056120">
    <property type="component" value="Linkage Group LG28"/>
</dbReference>
<organism evidence="1 2">
    <name type="scientific">Smallanthus sonchifolius</name>
    <dbReference type="NCBI Taxonomy" id="185202"/>
    <lineage>
        <taxon>Eukaryota</taxon>
        <taxon>Viridiplantae</taxon>
        <taxon>Streptophyta</taxon>
        <taxon>Embryophyta</taxon>
        <taxon>Tracheophyta</taxon>
        <taxon>Spermatophyta</taxon>
        <taxon>Magnoliopsida</taxon>
        <taxon>eudicotyledons</taxon>
        <taxon>Gunneridae</taxon>
        <taxon>Pentapetalae</taxon>
        <taxon>asterids</taxon>
        <taxon>campanulids</taxon>
        <taxon>Asterales</taxon>
        <taxon>Asteraceae</taxon>
        <taxon>Asteroideae</taxon>
        <taxon>Heliantheae alliance</taxon>
        <taxon>Millerieae</taxon>
        <taxon>Smallanthus</taxon>
    </lineage>
</organism>
<sequence length="314" mass="34397">MEQNLLSNFEQSLKTLTKPSLKPLSIARSLIVNPSTTDQTISSIIQTLSTNPNFHLHHITTLLSEISVARPHLSPTVTAALRSLSLTRPDIPPRAAALSTLVSSPPASDPETTEGLFLSLCFGASVPVRHRLLLDAEKFDVRPSVLLTVLLGFTKDPYPYVRKGALDGLIGLCNRVVIGDGGVIEGCYLRGVELLSDSEECVRCSAVRMVSEWGKLLVANNDDESRRDLSDALYVQLCSMVRDMSMNVRVEAFNALGKAETASQYLLMQTLSKRVLEENKISGQLSGKHFRLQALSVAGAFLHGLEDEFYEKKS</sequence>
<reference evidence="1 2" key="2">
    <citation type="journal article" date="2022" name="Mol. Ecol. Resour.">
        <title>The genomes of chicory, endive, great burdock and yacon provide insights into Asteraceae paleo-polyploidization history and plant inulin production.</title>
        <authorList>
            <person name="Fan W."/>
            <person name="Wang S."/>
            <person name="Wang H."/>
            <person name="Wang A."/>
            <person name="Jiang F."/>
            <person name="Liu H."/>
            <person name="Zhao H."/>
            <person name="Xu D."/>
            <person name="Zhang Y."/>
        </authorList>
    </citation>
    <scope>NUCLEOTIDE SEQUENCE [LARGE SCALE GENOMIC DNA]</scope>
    <source>
        <strain evidence="2">cv. Yunnan</strain>
        <tissue evidence="1">Leaves</tissue>
    </source>
</reference>
<proteinExistence type="predicted"/>